<dbReference type="SMART" id="SM00448">
    <property type="entry name" value="REC"/>
    <property type="match status" value="1"/>
</dbReference>
<dbReference type="InterPro" id="IPR036890">
    <property type="entry name" value="HATPase_C_sf"/>
</dbReference>
<dbReference type="EMBL" id="FOGT01000006">
    <property type="protein sequence ID" value="SES01360.1"/>
    <property type="molecule type" value="Genomic_DNA"/>
</dbReference>
<keyword evidence="12" id="KW-0804">Transcription</keyword>
<feature type="domain" description="Response regulatory" evidence="17">
    <location>
        <begin position="686"/>
        <end position="803"/>
    </location>
</feature>
<dbReference type="PANTHER" id="PTHR43047">
    <property type="entry name" value="TWO-COMPONENT HISTIDINE PROTEIN KINASE"/>
    <property type="match status" value="1"/>
</dbReference>
<dbReference type="OrthoDB" id="9809348at2"/>
<dbReference type="GO" id="GO:0005886">
    <property type="term" value="C:plasma membrane"/>
    <property type="evidence" value="ECO:0007669"/>
    <property type="project" value="UniProtKB-SubCell"/>
</dbReference>
<evidence type="ECO:0000256" key="8">
    <source>
        <dbReference type="ARBA" id="ARBA00022840"/>
    </source>
</evidence>
<dbReference type="Pfam" id="PF07695">
    <property type="entry name" value="7TMR-DISM_7TM"/>
    <property type="match status" value="1"/>
</dbReference>
<feature type="transmembrane region" description="Helical" evidence="15">
    <location>
        <begin position="188"/>
        <end position="210"/>
    </location>
</feature>
<evidence type="ECO:0000313" key="18">
    <source>
        <dbReference type="EMBL" id="SES01360.1"/>
    </source>
</evidence>
<dbReference type="InterPro" id="IPR011006">
    <property type="entry name" value="CheY-like_superfamily"/>
</dbReference>
<dbReference type="InterPro" id="IPR001789">
    <property type="entry name" value="Sig_transdc_resp-reg_receiver"/>
</dbReference>
<dbReference type="FunFam" id="3.30.565.10:FF:000006">
    <property type="entry name" value="Sensor histidine kinase WalK"/>
    <property type="match status" value="2"/>
</dbReference>
<keyword evidence="7 18" id="KW-0418">Kinase</keyword>
<proteinExistence type="predicted"/>
<keyword evidence="19" id="KW-1185">Reference proteome</keyword>
<evidence type="ECO:0000256" key="3">
    <source>
        <dbReference type="ARBA" id="ARBA00012438"/>
    </source>
</evidence>
<keyword evidence="8" id="KW-0067">ATP-binding</keyword>
<keyword evidence="6" id="KW-0547">Nucleotide-binding</keyword>
<dbReference type="InterPro" id="IPR036097">
    <property type="entry name" value="HisK_dim/P_sf"/>
</dbReference>
<reference evidence="19" key="1">
    <citation type="submission" date="2016-10" db="EMBL/GenBank/DDBJ databases">
        <authorList>
            <person name="Varghese N."/>
            <person name="Submissions S."/>
        </authorList>
    </citation>
    <scope>NUCLEOTIDE SEQUENCE [LARGE SCALE GENOMIC DNA]</scope>
    <source>
        <strain evidence="19">S9</strain>
    </source>
</reference>
<dbReference type="Pfam" id="PF00512">
    <property type="entry name" value="HisKA"/>
    <property type="match status" value="2"/>
</dbReference>
<dbReference type="STRING" id="1601833.SAMN05518684_106125"/>
<sequence>MKNISITLLILTVLTGVIHFFPSNISAESVVLNDSRGEIDLAPYIEVLEDKNNEWTINDVAEGEISEKFELNQGGAPSFGYTSSVYWVRFQLHNQYSGGEWYLKLDNPTMDYTSLYLSENGEFEAWEMGDLYPFGQREVTNRNFIFPLNLSEENDYVIYMRFQSEGAMQLPLTMMDRDSFLSITQQDYIILGLLAGLAFVMALYNLFVYFSLQHKSYLFYVFFIIVNLLTFLSFSGLAYQFIWPEAVWWNNRSIVFFMAVSNILAILFTNSFLEPEKLVPRSVKWSIALLLMNFSVLIVLVFSYPLALDFVVLATGISVGFILTVSLITLKNGFRPARFFSLAWYIFIAGVVVSILTDVGVLPFTFMTKYAWQITTSLELILLSFALADKITIMRKEKDQAKREAIESQQEMLEHLKRTDKLKDEFLAVTSHELRTPLNGIIGIAESMKDGAAGEINDSARKNLMMIITSGKRLAHLINDIIDFSKLKNNDMDLHIKEVDVKETGDMVVNMCQSLVKSKPVIIENHLEKGLPAIAADENRFQQVLYNLIGNAIKYTAEGKVSIYAYEKNGFMKIEVADTGPGIDEEELESIFFPFERGGANSDEHDEGMGIGLNISKRLVELQGGRMNVRSGKGRGSVFTFSIPLYRGQEKRNVAAGTVHPLSVEKEAFTFFSQPETSGSKKTGKKILVADDEPVNLQILINYLSLEGYEVKTASSGEQALRLLEDEKDFDLVILDIMMPKISGYKVCQDIRKTYSLTELPVLMLTAKNQIEDRLAAFEAGANDYLVKPCDKRELLARTETFLHLSRAVKEIKDRAEELNNMNLKLKEMNDILEVKVEDRTKELALKNKEMNSKNEKLIKLEEARIQLLSNISHELGTPITFLQSYVQTVKEGIIDANNPKYLEIVQNKVKLLDRLINDLFDLVKFESGKMSLNIETINLKDWLQHIHETFMLDVETHRLSFPLPVIKNDRLDTEGVLSVDGERMEQVFYNLINNAVKHSLPGGKIEISASICPYDKNKTASEFDGNVIIEVKDNGTGIEEEALPYIFERFYKGGIAENSESGTGLGLAITKEIIDYHKGEIWVTSTKNAGTSFFFSLPLILKRAGQKNVHL</sequence>
<dbReference type="Gene3D" id="2.60.40.2380">
    <property type="match status" value="1"/>
</dbReference>
<dbReference type="InterPro" id="IPR003594">
    <property type="entry name" value="HATPase_dom"/>
</dbReference>
<evidence type="ECO:0000256" key="11">
    <source>
        <dbReference type="ARBA" id="ARBA00023125"/>
    </source>
</evidence>
<keyword evidence="5" id="KW-0808">Transferase</keyword>
<dbReference type="SUPFAM" id="SSF47384">
    <property type="entry name" value="Homodimeric domain of signal transducing histidine kinase"/>
    <property type="match status" value="2"/>
</dbReference>
<dbReference type="Proteomes" id="UP000198571">
    <property type="component" value="Unassembled WGS sequence"/>
</dbReference>
<dbReference type="PROSITE" id="PS50109">
    <property type="entry name" value="HIS_KIN"/>
    <property type="match status" value="2"/>
</dbReference>
<dbReference type="Gene3D" id="3.30.565.10">
    <property type="entry name" value="Histidine kinase-like ATPase, C-terminal domain"/>
    <property type="match status" value="2"/>
</dbReference>
<name>A0A1H9TVG2_9BACI</name>
<dbReference type="SUPFAM" id="SSF55874">
    <property type="entry name" value="ATPase domain of HSP90 chaperone/DNA topoisomerase II/histidine kinase"/>
    <property type="match status" value="2"/>
</dbReference>
<evidence type="ECO:0000256" key="5">
    <source>
        <dbReference type="ARBA" id="ARBA00022679"/>
    </source>
</evidence>
<keyword evidence="9" id="KW-0902">Two-component regulatory system</keyword>
<dbReference type="PRINTS" id="PR00344">
    <property type="entry name" value="BCTRLSENSOR"/>
</dbReference>
<dbReference type="GO" id="GO:0005524">
    <property type="term" value="F:ATP binding"/>
    <property type="evidence" value="ECO:0007669"/>
    <property type="project" value="UniProtKB-KW"/>
</dbReference>
<dbReference type="Gene3D" id="3.40.50.2300">
    <property type="match status" value="1"/>
</dbReference>
<dbReference type="Pfam" id="PF07696">
    <property type="entry name" value="7TMR-DISMED2"/>
    <property type="match status" value="1"/>
</dbReference>
<dbReference type="InterPro" id="IPR011623">
    <property type="entry name" value="7TMR_DISM_rcpt_extracell_dom1"/>
</dbReference>
<keyword evidence="15" id="KW-1133">Transmembrane helix</keyword>
<evidence type="ECO:0000256" key="15">
    <source>
        <dbReference type="SAM" id="Phobius"/>
    </source>
</evidence>
<feature type="transmembrane region" description="Helical" evidence="15">
    <location>
        <begin position="254"/>
        <end position="273"/>
    </location>
</feature>
<dbReference type="CDD" id="cd00082">
    <property type="entry name" value="HisKA"/>
    <property type="match status" value="2"/>
</dbReference>
<feature type="coiled-coil region" evidence="14">
    <location>
        <begin position="391"/>
        <end position="418"/>
    </location>
</feature>
<evidence type="ECO:0000313" key="19">
    <source>
        <dbReference type="Proteomes" id="UP000198571"/>
    </source>
</evidence>
<dbReference type="GO" id="GO:0009927">
    <property type="term" value="F:histidine phosphotransfer kinase activity"/>
    <property type="evidence" value="ECO:0007669"/>
    <property type="project" value="TreeGrafter"/>
</dbReference>
<evidence type="ECO:0000256" key="7">
    <source>
        <dbReference type="ARBA" id="ARBA00022777"/>
    </source>
</evidence>
<dbReference type="Pfam" id="PF00072">
    <property type="entry name" value="Response_reg"/>
    <property type="match status" value="1"/>
</dbReference>
<dbReference type="InterPro" id="IPR003661">
    <property type="entry name" value="HisK_dim/P_dom"/>
</dbReference>
<evidence type="ECO:0000256" key="10">
    <source>
        <dbReference type="ARBA" id="ARBA00023015"/>
    </source>
</evidence>
<evidence type="ECO:0000256" key="2">
    <source>
        <dbReference type="ARBA" id="ARBA00004651"/>
    </source>
</evidence>
<keyword evidence="11" id="KW-0238">DNA-binding</keyword>
<dbReference type="EC" id="2.7.13.3" evidence="3"/>
<comment type="subcellular location">
    <subcellularLocation>
        <location evidence="2">Cell membrane</location>
        <topology evidence="2">Multi-pass membrane protein</topology>
    </subcellularLocation>
</comment>
<accession>A0A1H9TVG2</accession>
<feature type="domain" description="Histidine kinase" evidence="16">
    <location>
        <begin position="429"/>
        <end position="647"/>
    </location>
</feature>
<dbReference type="SUPFAM" id="SSF52172">
    <property type="entry name" value="CheY-like"/>
    <property type="match status" value="1"/>
</dbReference>
<dbReference type="RefSeq" id="WP_093050732.1">
    <property type="nucleotide sequence ID" value="NZ_FOGT01000006.1"/>
</dbReference>
<evidence type="ECO:0000256" key="4">
    <source>
        <dbReference type="ARBA" id="ARBA00022553"/>
    </source>
</evidence>
<evidence type="ECO:0000256" key="1">
    <source>
        <dbReference type="ARBA" id="ARBA00000085"/>
    </source>
</evidence>
<dbReference type="FunFam" id="3.40.50.2300:FF:000001">
    <property type="entry name" value="DNA-binding response regulator PhoB"/>
    <property type="match status" value="1"/>
</dbReference>
<feature type="transmembrane region" description="Helical" evidence="15">
    <location>
        <begin position="285"/>
        <end position="304"/>
    </location>
</feature>
<dbReference type="InterPro" id="IPR005467">
    <property type="entry name" value="His_kinase_dom"/>
</dbReference>
<keyword evidence="14" id="KW-0175">Coiled coil</keyword>
<dbReference type="GO" id="GO:0000155">
    <property type="term" value="F:phosphorelay sensor kinase activity"/>
    <property type="evidence" value="ECO:0007669"/>
    <property type="project" value="InterPro"/>
</dbReference>
<keyword evidence="10" id="KW-0805">Transcription regulation</keyword>
<evidence type="ECO:0000256" key="13">
    <source>
        <dbReference type="PROSITE-ProRule" id="PRU00169"/>
    </source>
</evidence>
<comment type="catalytic activity">
    <reaction evidence="1">
        <text>ATP + protein L-histidine = ADP + protein N-phospho-L-histidine.</text>
        <dbReference type="EC" id="2.7.13.3"/>
    </reaction>
</comment>
<dbReference type="GO" id="GO:0003677">
    <property type="term" value="F:DNA binding"/>
    <property type="evidence" value="ECO:0007669"/>
    <property type="project" value="UniProtKB-KW"/>
</dbReference>
<dbReference type="PROSITE" id="PS50110">
    <property type="entry name" value="RESPONSE_REGULATORY"/>
    <property type="match status" value="1"/>
</dbReference>
<dbReference type="AlphaFoldDB" id="A0A1H9TVG2"/>
<keyword evidence="15" id="KW-0472">Membrane</keyword>
<dbReference type="InterPro" id="IPR011622">
    <property type="entry name" value="7TMR_DISM_rcpt_extracell_dom2"/>
</dbReference>
<dbReference type="SMART" id="SM00388">
    <property type="entry name" value="HisKA"/>
    <property type="match status" value="2"/>
</dbReference>
<feature type="transmembrane region" description="Helical" evidence="15">
    <location>
        <begin position="310"/>
        <end position="330"/>
    </location>
</feature>
<dbReference type="CDD" id="cd17574">
    <property type="entry name" value="REC_OmpR"/>
    <property type="match status" value="1"/>
</dbReference>
<feature type="transmembrane region" description="Helical" evidence="15">
    <location>
        <begin position="217"/>
        <end position="242"/>
    </location>
</feature>
<feature type="transmembrane region" description="Helical" evidence="15">
    <location>
        <begin position="342"/>
        <end position="364"/>
    </location>
</feature>
<dbReference type="CDD" id="cd00075">
    <property type="entry name" value="HATPase"/>
    <property type="match status" value="1"/>
</dbReference>
<keyword evidence="4 13" id="KW-0597">Phosphoprotein</keyword>
<keyword evidence="15" id="KW-0812">Transmembrane</keyword>
<dbReference type="Pfam" id="PF02518">
    <property type="entry name" value="HATPase_c"/>
    <property type="match status" value="2"/>
</dbReference>
<protein>
    <recommendedName>
        <fullName evidence="3">histidine kinase</fullName>
        <ecNumber evidence="3">2.7.13.3</ecNumber>
    </recommendedName>
</protein>
<dbReference type="PANTHER" id="PTHR43047:SF72">
    <property type="entry name" value="OSMOSENSING HISTIDINE PROTEIN KINASE SLN1"/>
    <property type="match status" value="1"/>
</dbReference>
<dbReference type="InterPro" id="IPR004358">
    <property type="entry name" value="Sig_transdc_His_kin-like_C"/>
</dbReference>
<organism evidence="18 19">
    <name type="scientific">Salipaludibacillus aurantiacus</name>
    <dbReference type="NCBI Taxonomy" id="1601833"/>
    <lineage>
        <taxon>Bacteria</taxon>
        <taxon>Bacillati</taxon>
        <taxon>Bacillota</taxon>
        <taxon>Bacilli</taxon>
        <taxon>Bacillales</taxon>
        <taxon>Bacillaceae</taxon>
    </lineage>
</organism>
<evidence type="ECO:0000259" key="17">
    <source>
        <dbReference type="PROSITE" id="PS50110"/>
    </source>
</evidence>
<feature type="modified residue" description="4-aspartylphosphate" evidence="13">
    <location>
        <position position="736"/>
    </location>
</feature>
<evidence type="ECO:0000256" key="9">
    <source>
        <dbReference type="ARBA" id="ARBA00023012"/>
    </source>
</evidence>
<evidence type="ECO:0000256" key="12">
    <source>
        <dbReference type="ARBA" id="ARBA00023163"/>
    </source>
</evidence>
<feature type="coiled-coil region" evidence="14">
    <location>
        <begin position="809"/>
        <end position="864"/>
    </location>
</feature>
<feature type="domain" description="Histidine kinase" evidence="16">
    <location>
        <begin position="871"/>
        <end position="1102"/>
    </location>
</feature>
<gene>
    <name evidence="18" type="ORF">SAMN05518684_106125</name>
</gene>
<evidence type="ECO:0000256" key="14">
    <source>
        <dbReference type="SAM" id="Coils"/>
    </source>
</evidence>
<dbReference type="Gene3D" id="1.10.287.130">
    <property type="match status" value="2"/>
</dbReference>
<dbReference type="SMART" id="SM00387">
    <property type="entry name" value="HATPase_c"/>
    <property type="match status" value="2"/>
</dbReference>
<evidence type="ECO:0000256" key="6">
    <source>
        <dbReference type="ARBA" id="ARBA00022741"/>
    </source>
</evidence>
<evidence type="ECO:0000259" key="16">
    <source>
        <dbReference type="PROSITE" id="PS50109"/>
    </source>
</evidence>